<feature type="compositionally biased region" description="Acidic residues" evidence="1">
    <location>
        <begin position="49"/>
        <end position="58"/>
    </location>
</feature>
<protein>
    <submittedName>
        <fullName evidence="2">Uncharacterized protein</fullName>
    </submittedName>
</protein>
<dbReference type="AlphaFoldDB" id="A0A4C1UCJ8"/>
<dbReference type="OrthoDB" id="7470470at2759"/>
<feature type="region of interest" description="Disordered" evidence="1">
    <location>
        <begin position="44"/>
        <end position="66"/>
    </location>
</feature>
<organism evidence="2 3">
    <name type="scientific">Eumeta variegata</name>
    <name type="common">Bagworm moth</name>
    <name type="synonym">Eumeta japonica</name>
    <dbReference type="NCBI Taxonomy" id="151549"/>
    <lineage>
        <taxon>Eukaryota</taxon>
        <taxon>Metazoa</taxon>
        <taxon>Ecdysozoa</taxon>
        <taxon>Arthropoda</taxon>
        <taxon>Hexapoda</taxon>
        <taxon>Insecta</taxon>
        <taxon>Pterygota</taxon>
        <taxon>Neoptera</taxon>
        <taxon>Endopterygota</taxon>
        <taxon>Lepidoptera</taxon>
        <taxon>Glossata</taxon>
        <taxon>Ditrysia</taxon>
        <taxon>Tineoidea</taxon>
        <taxon>Psychidae</taxon>
        <taxon>Oiketicinae</taxon>
        <taxon>Eumeta</taxon>
    </lineage>
</organism>
<dbReference type="Proteomes" id="UP000299102">
    <property type="component" value="Unassembled WGS sequence"/>
</dbReference>
<name>A0A4C1UCJ8_EUMVA</name>
<comment type="caution">
    <text evidence="2">The sequence shown here is derived from an EMBL/GenBank/DDBJ whole genome shotgun (WGS) entry which is preliminary data.</text>
</comment>
<sequence>MSDVPGPSKRFSIDNSSVSVAKKCRKINQDSSLDESDCSSEKAAYSQCNDEDQSDTSEDSATSPDTHITLMPWLRAIVIWKSKCAS</sequence>
<evidence type="ECO:0000313" key="3">
    <source>
        <dbReference type="Proteomes" id="UP000299102"/>
    </source>
</evidence>
<proteinExistence type="predicted"/>
<evidence type="ECO:0000256" key="1">
    <source>
        <dbReference type="SAM" id="MobiDB-lite"/>
    </source>
</evidence>
<gene>
    <name evidence="2" type="ORF">EVAR_27322_1</name>
</gene>
<keyword evidence="3" id="KW-1185">Reference proteome</keyword>
<reference evidence="2 3" key="1">
    <citation type="journal article" date="2019" name="Commun. Biol.">
        <title>The bagworm genome reveals a unique fibroin gene that provides high tensile strength.</title>
        <authorList>
            <person name="Kono N."/>
            <person name="Nakamura H."/>
            <person name="Ohtoshi R."/>
            <person name="Tomita M."/>
            <person name="Numata K."/>
            <person name="Arakawa K."/>
        </authorList>
    </citation>
    <scope>NUCLEOTIDE SEQUENCE [LARGE SCALE GENOMIC DNA]</scope>
</reference>
<accession>A0A4C1UCJ8</accession>
<dbReference type="EMBL" id="BGZK01000157">
    <property type="protein sequence ID" value="GBP24098.1"/>
    <property type="molecule type" value="Genomic_DNA"/>
</dbReference>
<evidence type="ECO:0000313" key="2">
    <source>
        <dbReference type="EMBL" id="GBP24098.1"/>
    </source>
</evidence>